<feature type="domain" description="PEP-utilising enzyme C-terminal" evidence="19">
    <location>
        <begin position="525"/>
        <end position="918"/>
    </location>
</feature>
<dbReference type="InterPro" id="IPR008279">
    <property type="entry name" value="PEP-util_enz_mobile_dom"/>
</dbReference>
<keyword evidence="16" id="KW-0175">Coiled coil</keyword>
<dbReference type="SUPFAM" id="SSF56059">
    <property type="entry name" value="Glutathione synthetase ATP-binding domain-like"/>
    <property type="match status" value="1"/>
</dbReference>
<evidence type="ECO:0000256" key="7">
    <source>
        <dbReference type="ARBA" id="ARBA00022723"/>
    </source>
</evidence>
<evidence type="ECO:0000313" key="21">
    <source>
        <dbReference type="Proteomes" id="UP000232638"/>
    </source>
</evidence>
<evidence type="ECO:0000256" key="9">
    <source>
        <dbReference type="ARBA" id="ARBA00022777"/>
    </source>
</evidence>
<dbReference type="Gene3D" id="3.30.1490.20">
    <property type="entry name" value="ATP-grasp fold, A domain"/>
    <property type="match status" value="1"/>
</dbReference>
<comment type="function">
    <text evidence="2">Catalyzes the reversible phosphorylation of pyruvate and phosphate.</text>
</comment>
<dbReference type="PANTHER" id="PTHR22931:SF9">
    <property type="entry name" value="PYRUVATE, PHOSPHATE DIKINASE 1, CHLOROPLASTIC"/>
    <property type="match status" value="1"/>
</dbReference>
<dbReference type="GO" id="GO:0050242">
    <property type="term" value="F:pyruvate, phosphate dikinase activity"/>
    <property type="evidence" value="ECO:0007669"/>
    <property type="project" value="UniProtKB-UniRule"/>
</dbReference>
<protein>
    <recommendedName>
        <fullName evidence="5 12">Pyruvate, phosphate dikinase</fullName>
        <ecNumber evidence="4 12">2.7.9.1</ecNumber>
    </recommendedName>
</protein>
<dbReference type="InterPro" id="IPR013815">
    <property type="entry name" value="ATP_grasp_subdomain_1"/>
</dbReference>
<keyword evidence="8" id="KW-0547">Nucleotide-binding</keyword>
<feature type="binding site" evidence="14">
    <location>
        <position position="815"/>
    </location>
    <ligand>
        <name>substrate</name>
    </ligand>
</feature>
<dbReference type="SUPFAM" id="SSF51621">
    <property type="entry name" value="Phosphoenolpyruvate/pyruvate domain"/>
    <property type="match status" value="1"/>
</dbReference>
<feature type="binding site" evidence="15">
    <location>
        <position position="817"/>
    </location>
    <ligand>
        <name>Mg(2+)</name>
        <dbReference type="ChEBI" id="CHEBI:18420"/>
    </ligand>
</feature>
<feature type="domain" description="Pyruvate phosphate dikinase AMP/ATP-binding" evidence="18">
    <location>
        <begin position="21"/>
        <end position="56"/>
    </location>
</feature>
<dbReference type="GO" id="GO:0005524">
    <property type="term" value="F:ATP binding"/>
    <property type="evidence" value="ECO:0007669"/>
    <property type="project" value="UniProtKB-UniRule"/>
</dbReference>
<organism evidence="20 21">
    <name type="scientific">Candidatus Thiodictyon syntrophicum</name>
    <dbReference type="NCBI Taxonomy" id="1166950"/>
    <lineage>
        <taxon>Bacteria</taxon>
        <taxon>Pseudomonadati</taxon>
        <taxon>Pseudomonadota</taxon>
        <taxon>Gammaproteobacteria</taxon>
        <taxon>Chromatiales</taxon>
        <taxon>Chromatiaceae</taxon>
        <taxon>Thiodictyon</taxon>
    </lineage>
</organism>
<dbReference type="SUPFAM" id="SSF52009">
    <property type="entry name" value="Phosphohistidine domain"/>
    <property type="match status" value="1"/>
</dbReference>
<proteinExistence type="inferred from homology"/>
<evidence type="ECO:0000256" key="15">
    <source>
        <dbReference type="PIRSR" id="PIRSR000853-3"/>
    </source>
</evidence>
<evidence type="ECO:0000256" key="16">
    <source>
        <dbReference type="SAM" id="Coils"/>
    </source>
</evidence>
<dbReference type="Proteomes" id="UP000232638">
    <property type="component" value="Chromosome"/>
</dbReference>
<dbReference type="InterPro" id="IPR018274">
    <property type="entry name" value="PEP_util_AS"/>
</dbReference>
<evidence type="ECO:0000256" key="2">
    <source>
        <dbReference type="ARBA" id="ARBA00003144"/>
    </source>
</evidence>
<keyword evidence="9 20" id="KW-0418">Kinase</keyword>
<comment type="cofactor">
    <cofactor evidence="1 12 15">
        <name>Mg(2+)</name>
        <dbReference type="ChEBI" id="CHEBI:18420"/>
    </cofactor>
</comment>
<evidence type="ECO:0000256" key="4">
    <source>
        <dbReference type="ARBA" id="ARBA00011994"/>
    </source>
</evidence>
<dbReference type="Gene3D" id="3.30.470.20">
    <property type="entry name" value="ATP-grasp fold, B domain"/>
    <property type="match status" value="1"/>
</dbReference>
<feature type="binding site" evidence="14">
    <location>
        <position position="816"/>
    </location>
    <ligand>
        <name>substrate</name>
    </ligand>
</feature>
<dbReference type="InterPro" id="IPR015813">
    <property type="entry name" value="Pyrv/PenolPyrv_kinase-like_dom"/>
</dbReference>
<evidence type="ECO:0000256" key="8">
    <source>
        <dbReference type="ARBA" id="ARBA00022741"/>
    </source>
</evidence>
<dbReference type="NCBIfam" id="TIGR01828">
    <property type="entry name" value="pyru_phos_dikin"/>
    <property type="match status" value="1"/>
</dbReference>
<sequence length="925" mass="101268">MATDSKKRVFAFEEGDGKNKHLLGGKGANLCEMTQIGLNVPPGFVLSTEACLDFLASPTKDLPPGLWEEVQAQMTALEKKTKKGFGAADEPLLVSVRSGSAMSMPGMMDTILNLGLNATTLKGVIKATGDERFGYDAYRRFIQLFGKIALNVDDAYFDKQFELVKKAAGVKEDVALSASDLKDAAERFLRVVQEQTGRPFPEDPYEQLLIAIKAVFGSWGGKRAVDYRRQFNITPAMANGTAVNICTMVFGNRGDDSGTGVGFTRDPGTGENVLYGEYLVNAQGEDVVAGIRTPKPLTSLKADMPEMAKQLDALRDRLESHYKEVQDFEFTIERNILYCLQTRNGKMNAVAQVRTSVEMEKQGIITKAQALLRVAPESLEQMLFPRLDPKAKVTAVASGLPASPGAASGIAVFDADRAEMLGKEQGFKVILVREETKPEDIHGFFASEGILTSRGGKTSHAAVVARGMGKCCVAGAEGIHVDVDKRIAIVGDTSFKEGDMITLDGTSGKVYLGEIPTVEPEFTDELVTLLTWADEVARIKVMANSDTPVDARRALKYGAVGIGLARTERMFNDPARLPIVIDMIVADTQEERQEALDRLLPLQQKDFKALFEVMSPFPVVIRLLDPPIHEFLPNENTLVREIAELQQLAKNAHGLTALGAAMTLMQASDKVRADVDGLRRQLDPMLVEEVIVKKERMLRKVRSLFETNPMLGHRGVRLGISFPEIYQMQIRAILEAAAECQNEGIEVHPKIKVPQVCTAEELKIVKKWVDAIHDEIKARTGKPVKFQFGTMIEVVRACMRAETLAEQSEFFSFGTNDLTQAAFSFSREDAENKFLPLYTQSEVLQDNPFEVLDEKGVGKLMELAVKWGRSVKPDLLVGICGEHGGHPAAIAFCDKIGLDYVSCSGPRVPVARLAAAHAALLAAKA</sequence>
<evidence type="ECO:0000313" key="20">
    <source>
        <dbReference type="EMBL" id="AUB80289.1"/>
    </source>
</evidence>
<dbReference type="Gene3D" id="1.20.80.30">
    <property type="match status" value="1"/>
</dbReference>
<dbReference type="EC" id="2.7.9.1" evidence="4 12"/>
<keyword evidence="10" id="KW-0067">ATP-binding</keyword>
<accession>A0A2K8U4G1</accession>
<evidence type="ECO:0000256" key="10">
    <source>
        <dbReference type="ARBA" id="ARBA00022840"/>
    </source>
</evidence>
<dbReference type="NCBIfam" id="NF004531">
    <property type="entry name" value="PRK05878.1"/>
    <property type="match status" value="1"/>
</dbReference>
<feature type="active site" description="Proton donor" evidence="13">
    <location>
        <position position="880"/>
    </location>
</feature>
<dbReference type="GO" id="GO:0016301">
    <property type="term" value="F:kinase activity"/>
    <property type="evidence" value="ECO:0007669"/>
    <property type="project" value="UniProtKB-UniRule"/>
</dbReference>
<dbReference type="PROSITE" id="PS00370">
    <property type="entry name" value="PEP_ENZYMES_PHOS_SITE"/>
    <property type="match status" value="1"/>
</dbReference>
<dbReference type="InterPro" id="IPR036637">
    <property type="entry name" value="Phosphohistidine_dom_sf"/>
</dbReference>
<evidence type="ECO:0000259" key="18">
    <source>
        <dbReference type="Pfam" id="PF01326"/>
    </source>
</evidence>
<feature type="domain" description="Pyruvate phosphate dikinase AMP/ATP-binding" evidence="18">
    <location>
        <begin position="68"/>
        <end position="298"/>
    </location>
</feature>
<dbReference type="InterPro" id="IPR040442">
    <property type="entry name" value="Pyrv_kinase-like_dom_sf"/>
</dbReference>
<evidence type="ECO:0000256" key="5">
    <source>
        <dbReference type="ARBA" id="ARBA00020138"/>
    </source>
</evidence>
<dbReference type="Gene3D" id="3.20.20.60">
    <property type="entry name" value="Phosphoenolpyruvate-binding domains"/>
    <property type="match status" value="1"/>
</dbReference>
<evidence type="ECO:0000259" key="17">
    <source>
        <dbReference type="Pfam" id="PF00391"/>
    </source>
</evidence>
<evidence type="ECO:0000256" key="3">
    <source>
        <dbReference type="ARBA" id="ARBA00007837"/>
    </source>
</evidence>
<dbReference type="PIRSF" id="PIRSF000853">
    <property type="entry name" value="PPDK"/>
    <property type="match status" value="1"/>
</dbReference>
<dbReference type="InterPro" id="IPR002192">
    <property type="entry name" value="PPDK_AMP/ATP-bd"/>
</dbReference>
<comment type="similarity">
    <text evidence="3 12">Belongs to the PEP-utilizing enzyme family.</text>
</comment>
<dbReference type="Pfam" id="PF00391">
    <property type="entry name" value="PEP-utilizers"/>
    <property type="match status" value="1"/>
</dbReference>
<feature type="active site" description="Tele-phosphohistidine intermediate" evidence="13">
    <location>
        <position position="460"/>
    </location>
</feature>
<evidence type="ECO:0000256" key="12">
    <source>
        <dbReference type="PIRNR" id="PIRNR000853"/>
    </source>
</evidence>
<dbReference type="Gene3D" id="3.50.30.10">
    <property type="entry name" value="Phosphohistidine domain"/>
    <property type="match status" value="1"/>
</dbReference>
<dbReference type="OrthoDB" id="9765468at2"/>
<keyword evidence="11 15" id="KW-0460">Magnesium</keyword>
<keyword evidence="6" id="KW-0808">Transferase</keyword>
<keyword evidence="7 15" id="KW-0479">Metal-binding</keyword>
<dbReference type="KEGG" id="tsy:THSYN_04510"/>
<evidence type="ECO:0000259" key="19">
    <source>
        <dbReference type="Pfam" id="PF02896"/>
    </source>
</evidence>
<reference evidence="20 21" key="1">
    <citation type="submission" date="2017-03" db="EMBL/GenBank/DDBJ databases">
        <title>Complete genome sequence of Candidatus 'Thiodictyon syntrophicum' sp. nov. strain Cad16T, a photolithoautotroph purple sulfur bacterium isolated from an alpine meromictic lake.</title>
        <authorList>
            <person name="Luedin S.M."/>
            <person name="Pothier J.F."/>
            <person name="Danza F."/>
            <person name="Storelli N."/>
            <person name="Wittwer M."/>
            <person name="Tonolla M."/>
        </authorList>
    </citation>
    <scope>NUCLEOTIDE SEQUENCE [LARGE SCALE GENOMIC DNA]</scope>
    <source>
        <strain evidence="20 21">Cad16T</strain>
    </source>
</reference>
<name>A0A2K8U4G1_9GAMM</name>
<feature type="binding site" evidence="14">
    <location>
        <position position="566"/>
    </location>
    <ligand>
        <name>substrate</name>
    </ligand>
</feature>
<dbReference type="InterPro" id="IPR010121">
    <property type="entry name" value="Pyruvate_phosphate_dikinase"/>
</dbReference>
<dbReference type="PANTHER" id="PTHR22931">
    <property type="entry name" value="PHOSPHOENOLPYRUVATE DIKINASE-RELATED"/>
    <property type="match status" value="1"/>
</dbReference>
<dbReference type="EMBL" id="CP020370">
    <property type="protein sequence ID" value="AUB80289.1"/>
    <property type="molecule type" value="Genomic_DNA"/>
</dbReference>
<evidence type="ECO:0000256" key="11">
    <source>
        <dbReference type="ARBA" id="ARBA00022842"/>
    </source>
</evidence>
<dbReference type="AlphaFoldDB" id="A0A2K8U4G1"/>
<dbReference type="Pfam" id="PF01326">
    <property type="entry name" value="PPDK_N"/>
    <property type="match status" value="2"/>
</dbReference>
<comment type="catalytic activity">
    <reaction evidence="12">
        <text>pyruvate + phosphate + ATP = phosphoenolpyruvate + AMP + diphosphate + H(+)</text>
        <dbReference type="Rhea" id="RHEA:10756"/>
        <dbReference type="ChEBI" id="CHEBI:15361"/>
        <dbReference type="ChEBI" id="CHEBI:15378"/>
        <dbReference type="ChEBI" id="CHEBI:30616"/>
        <dbReference type="ChEBI" id="CHEBI:33019"/>
        <dbReference type="ChEBI" id="CHEBI:43474"/>
        <dbReference type="ChEBI" id="CHEBI:58702"/>
        <dbReference type="ChEBI" id="CHEBI:456215"/>
        <dbReference type="EC" id="2.7.9.1"/>
    </reaction>
</comment>
<dbReference type="RefSeq" id="WP_100918091.1">
    <property type="nucleotide sequence ID" value="NZ_CP020370.1"/>
</dbReference>
<dbReference type="Gene3D" id="1.10.189.10">
    <property type="entry name" value="Pyruvate Phosphate Dikinase, domain 2"/>
    <property type="match status" value="1"/>
</dbReference>
<dbReference type="InterPro" id="IPR000121">
    <property type="entry name" value="PEP_util_C"/>
</dbReference>
<evidence type="ECO:0000256" key="14">
    <source>
        <dbReference type="PIRSR" id="PIRSR000853-2"/>
    </source>
</evidence>
<feature type="binding site" evidence="14">
    <location>
        <position position="814"/>
    </location>
    <ligand>
        <name>substrate</name>
    </ligand>
</feature>
<evidence type="ECO:0000256" key="13">
    <source>
        <dbReference type="PIRSR" id="PIRSR000853-1"/>
    </source>
</evidence>
<feature type="domain" description="PEP-utilising enzyme mobile" evidence="17">
    <location>
        <begin position="428"/>
        <end position="508"/>
    </location>
</feature>
<evidence type="ECO:0000256" key="1">
    <source>
        <dbReference type="ARBA" id="ARBA00001946"/>
    </source>
</evidence>
<evidence type="ECO:0000256" key="6">
    <source>
        <dbReference type="ARBA" id="ARBA00022679"/>
    </source>
</evidence>
<feature type="binding site" evidence="15">
    <location>
        <position position="793"/>
    </location>
    <ligand>
        <name>Mg(2+)</name>
        <dbReference type="ChEBI" id="CHEBI:18420"/>
    </ligand>
</feature>
<feature type="binding site" evidence="14">
    <location>
        <position position="817"/>
    </location>
    <ligand>
        <name>substrate</name>
    </ligand>
</feature>
<feature type="binding site" evidence="14">
    <location>
        <position position="622"/>
    </location>
    <ligand>
        <name>substrate</name>
    </ligand>
</feature>
<keyword evidence="21" id="KW-1185">Reference proteome</keyword>
<feature type="coiled-coil region" evidence="16">
    <location>
        <begin position="297"/>
        <end position="324"/>
    </location>
</feature>
<keyword evidence="20" id="KW-0670">Pyruvate</keyword>
<feature type="binding site" evidence="14">
    <location>
        <position position="793"/>
    </location>
    <ligand>
        <name>substrate</name>
    </ligand>
</feature>
<gene>
    <name evidence="20" type="ORF">THSYN_04510</name>
</gene>
<dbReference type="Pfam" id="PF02896">
    <property type="entry name" value="PEP-utilizers_C"/>
    <property type="match status" value="1"/>
</dbReference>
<dbReference type="GO" id="GO:0046872">
    <property type="term" value="F:metal ion binding"/>
    <property type="evidence" value="ECO:0007669"/>
    <property type="project" value="UniProtKB-UniRule"/>
</dbReference>